<proteinExistence type="predicted"/>
<protein>
    <submittedName>
        <fullName evidence="1">Uncharacterized protein</fullName>
    </submittedName>
</protein>
<evidence type="ECO:0000313" key="2">
    <source>
        <dbReference type="Proteomes" id="UP000290174"/>
    </source>
</evidence>
<dbReference type="Proteomes" id="UP000290174">
    <property type="component" value="Unassembled WGS sequence"/>
</dbReference>
<sequence>MFRPGDDSENDGRACPKLVIARSPCDEAIQTDTADAFLDCFAALAMTGNGAYAFSTPASCGVNW</sequence>
<organism evidence="1 2">
    <name type="scientific">Bradyrhizobium zhanjiangense</name>
    <dbReference type="NCBI Taxonomy" id="1325107"/>
    <lineage>
        <taxon>Bacteria</taxon>
        <taxon>Pseudomonadati</taxon>
        <taxon>Pseudomonadota</taxon>
        <taxon>Alphaproteobacteria</taxon>
        <taxon>Hyphomicrobiales</taxon>
        <taxon>Nitrobacteraceae</taxon>
        <taxon>Bradyrhizobium</taxon>
    </lineage>
</organism>
<name>A0A4Q0QSW5_9BRAD</name>
<dbReference type="AlphaFoldDB" id="A0A4Q0QSW5"/>
<reference evidence="1 2" key="1">
    <citation type="submission" date="2018-11" db="EMBL/GenBank/DDBJ databases">
        <title>Bradyrhizobium sp. nov., isolated from effective nodules of peanut in China.</title>
        <authorList>
            <person name="Li Y."/>
        </authorList>
    </citation>
    <scope>NUCLEOTIDE SEQUENCE [LARGE SCALE GENOMIC DNA]</scope>
    <source>
        <strain evidence="1 2">CCBAU 51770</strain>
    </source>
</reference>
<dbReference type="EMBL" id="RKMK01000007">
    <property type="protein sequence ID" value="RXH00139.1"/>
    <property type="molecule type" value="Genomic_DNA"/>
</dbReference>
<gene>
    <name evidence="1" type="ORF">EAS61_10780</name>
</gene>
<accession>A0A4Q0QSW5</accession>
<comment type="caution">
    <text evidence="1">The sequence shown here is derived from an EMBL/GenBank/DDBJ whole genome shotgun (WGS) entry which is preliminary data.</text>
</comment>
<evidence type="ECO:0000313" key="1">
    <source>
        <dbReference type="EMBL" id="RXH00139.1"/>
    </source>
</evidence>